<dbReference type="Gene3D" id="1.20.120.1240">
    <property type="entry name" value="Dynamin, middle domain"/>
    <property type="match status" value="1"/>
</dbReference>
<evidence type="ECO:0000313" key="4">
    <source>
        <dbReference type="Proteomes" id="UP001234989"/>
    </source>
</evidence>
<dbReference type="PANTHER" id="PTHR11566:SF178">
    <property type="entry name" value="INTERFERON-INDUCED GTP-BINDING PROTEIN MX"/>
    <property type="match status" value="1"/>
</dbReference>
<dbReference type="SMART" id="SM00302">
    <property type="entry name" value="GED"/>
    <property type="match status" value="1"/>
</dbReference>
<feature type="domain" description="GED" evidence="2">
    <location>
        <begin position="245"/>
        <end position="338"/>
    </location>
</feature>
<dbReference type="EMBL" id="CP133621">
    <property type="protein sequence ID" value="WMV52460.1"/>
    <property type="molecule type" value="Genomic_DNA"/>
</dbReference>
<evidence type="ECO:0000256" key="1">
    <source>
        <dbReference type="ARBA" id="ARBA00023175"/>
    </source>
</evidence>
<dbReference type="GO" id="GO:0003924">
    <property type="term" value="F:GTPase activity"/>
    <property type="evidence" value="ECO:0007669"/>
    <property type="project" value="InterPro"/>
</dbReference>
<dbReference type="InterPro" id="IPR022812">
    <property type="entry name" value="Dynamin"/>
</dbReference>
<dbReference type="GO" id="GO:0005874">
    <property type="term" value="C:microtubule"/>
    <property type="evidence" value="ECO:0007669"/>
    <property type="project" value="TreeGrafter"/>
</dbReference>
<evidence type="ECO:0000259" key="2">
    <source>
        <dbReference type="PROSITE" id="PS51388"/>
    </source>
</evidence>
<keyword evidence="1" id="KW-0505">Motor protein</keyword>
<dbReference type="GO" id="GO:0005525">
    <property type="term" value="F:GTP binding"/>
    <property type="evidence" value="ECO:0007669"/>
    <property type="project" value="InterPro"/>
</dbReference>
<dbReference type="Pfam" id="PF01031">
    <property type="entry name" value="Dynamin_M"/>
    <property type="match status" value="2"/>
</dbReference>
<dbReference type="GO" id="GO:0005737">
    <property type="term" value="C:cytoplasm"/>
    <property type="evidence" value="ECO:0007669"/>
    <property type="project" value="TreeGrafter"/>
</dbReference>
<name>A0AAF0ZX12_SOLVR</name>
<dbReference type="Pfam" id="PF02212">
    <property type="entry name" value="GED"/>
    <property type="match status" value="1"/>
</dbReference>
<sequence>MFSTHPLLSKIDKSMVGVPVLAQKLVSIQANIISKSLPEIERKINDKLATNMAELNRLPQHLRSVAEALTAFMRILSSFKKSIKKILVRGEFDEYPEEKEMHCTAKFVEMLDQYSNELHSKNFDEKRILSIVWNYIERIVMEVLMHHCENYPTLQSSTRRAAQNLIVKKKNESVEWVKEIIGMEKQTDYTCNPGYLATYNKLMGQQQTFMEIIYNPGKVSVVSLKGLGEIDVGHLRKHLGLVQQAFDMKMRVIAYWKIVLMRLVDSMALHIMFTIQKMINKDMEEEIVQELMAPRGDGIERMHDESPLVSEKRNRLKKSVKLLKESKEVVSNIMDKDFISW</sequence>
<dbReference type="GO" id="GO:0008017">
    <property type="term" value="F:microtubule binding"/>
    <property type="evidence" value="ECO:0007669"/>
    <property type="project" value="TreeGrafter"/>
</dbReference>
<protein>
    <recommendedName>
        <fullName evidence="2">GED domain-containing protein</fullName>
    </recommendedName>
</protein>
<dbReference type="PROSITE" id="PS51388">
    <property type="entry name" value="GED"/>
    <property type="match status" value="1"/>
</dbReference>
<dbReference type="GO" id="GO:0016020">
    <property type="term" value="C:membrane"/>
    <property type="evidence" value="ECO:0007669"/>
    <property type="project" value="TreeGrafter"/>
</dbReference>
<dbReference type="Gene3D" id="3.40.50.300">
    <property type="entry name" value="P-loop containing nucleotide triphosphate hydrolases"/>
    <property type="match status" value="1"/>
</dbReference>
<accession>A0AAF0ZX12</accession>
<dbReference type="InterPro" id="IPR020850">
    <property type="entry name" value="GED_dom"/>
</dbReference>
<gene>
    <name evidence="3" type="ORF">MTR67_045845</name>
</gene>
<dbReference type="InterPro" id="IPR000375">
    <property type="entry name" value="Dynamin_stalk"/>
</dbReference>
<proteinExistence type="predicted"/>
<dbReference type="PANTHER" id="PTHR11566">
    <property type="entry name" value="DYNAMIN"/>
    <property type="match status" value="1"/>
</dbReference>
<dbReference type="Proteomes" id="UP001234989">
    <property type="component" value="Chromosome 10"/>
</dbReference>
<evidence type="ECO:0000313" key="3">
    <source>
        <dbReference type="EMBL" id="WMV52460.1"/>
    </source>
</evidence>
<keyword evidence="4" id="KW-1185">Reference proteome</keyword>
<dbReference type="InterPro" id="IPR003130">
    <property type="entry name" value="GED"/>
</dbReference>
<reference evidence="3" key="1">
    <citation type="submission" date="2023-08" db="EMBL/GenBank/DDBJ databases">
        <title>A de novo genome assembly of Solanum verrucosum Schlechtendal, a Mexican diploid species geographically isolated from the other diploid A-genome species in potato relatives.</title>
        <authorList>
            <person name="Hosaka K."/>
        </authorList>
    </citation>
    <scope>NUCLEOTIDE SEQUENCE</scope>
    <source>
        <tissue evidence="3">Young leaves</tissue>
    </source>
</reference>
<dbReference type="InterPro" id="IPR027417">
    <property type="entry name" value="P-loop_NTPase"/>
</dbReference>
<dbReference type="AlphaFoldDB" id="A0AAF0ZX12"/>
<organism evidence="3 4">
    <name type="scientific">Solanum verrucosum</name>
    <dbReference type="NCBI Taxonomy" id="315347"/>
    <lineage>
        <taxon>Eukaryota</taxon>
        <taxon>Viridiplantae</taxon>
        <taxon>Streptophyta</taxon>
        <taxon>Embryophyta</taxon>
        <taxon>Tracheophyta</taxon>
        <taxon>Spermatophyta</taxon>
        <taxon>Magnoliopsida</taxon>
        <taxon>eudicotyledons</taxon>
        <taxon>Gunneridae</taxon>
        <taxon>Pentapetalae</taxon>
        <taxon>asterids</taxon>
        <taxon>lamiids</taxon>
        <taxon>Solanales</taxon>
        <taxon>Solanaceae</taxon>
        <taxon>Solanoideae</taxon>
        <taxon>Solaneae</taxon>
        <taxon>Solanum</taxon>
    </lineage>
</organism>